<evidence type="ECO:0000313" key="3">
    <source>
        <dbReference type="EMBL" id="GAC93406.1"/>
    </source>
</evidence>
<evidence type="ECO:0000313" key="4">
    <source>
        <dbReference type="Proteomes" id="UP000014071"/>
    </source>
</evidence>
<keyword evidence="4" id="KW-1185">Reference proteome</keyword>
<reference evidence="4" key="1">
    <citation type="journal article" date="2013" name="Genome Announc.">
        <title>Draft genome sequence of the basidiomycetous yeast-like fungus Pseudozyma hubeiensis SY62, which produces an abundant amount of the biosurfactant mannosylerythritol lipids.</title>
        <authorList>
            <person name="Konishi M."/>
            <person name="Hatada Y."/>
            <person name="Horiuchi J."/>
        </authorList>
    </citation>
    <scope>NUCLEOTIDE SEQUENCE [LARGE SCALE GENOMIC DNA]</scope>
    <source>
        <strain evidence="4">SY62</strain>
    </source>
</reference>
<dbReference type="eggNOG" id="ENOG502RE8I">
    <property type="taxonomic scope" value="Eukaryota"/>
</dbReference>
<feature type="compositionally biased region" description="Basic and acidic residues" evidence="1">
    <location>
        <begin position="10"/>
        <end position="59"/>
    </location>
</feature>
<dbReference type="Proteomes" id="UP000014071">
    <property type="component" value="Unassembled WGS sequence"/>
</dbReference>
<organism evidence="3 4">
    <name type="scientific">Pseudozyma hubeiensis (strain SY62)</name>
    <name type="common">Yeast</name>
    <dbReference type="NCBI Taxonomy" id="1305764"/>
    <lineage>
        <taxon>Eukaryota</taxon>
        <taxon>Fungi</taxon>
        <taxon>Dikarya</taxon>
        <taxon>Basidiomycota</taxon>
        <taxon>Ustilaginomycotina</taxon>
        <taxon>Ustilaginomycetes</taxon>
        <taxon>Ustilaginales</taxon>
        <taxon>Ustilaginaceae</taxon>
        <taxon>Pseudozyma</taxon>
    </lineage>
</organism>
<feature type="region of interest" description="Disordered" evidence="1">
    <location>
        <begin position="1"/>
        <end position="59"/>
    </location>
</feature>
<dbReference type="RefSeq" id="XP_012186993.1">
    <property type="nucleotide sequence ID" value="XM_012331603.1"/>
</dbReference>
<dbReference type="GeneID" id="24106272"/>
<dbReference type="InterPro" id="IPR057210">
    <property type="entry name" value="DUF7888"/>
</dbReference>
<evidence type="ECO:0000256" key="1">
    <source>
        <dbReference type="SAM" id="MobiDB-lite"/>
    </source>
</evidence>
<dbReference type="HOGENOM" id="CLU_1619766_0_0_1"/>
<evidence type="ECO:0000259" key="2">
    <source>
        <dbReference type="Pfam" id="PF25411"/>
    </source>
</evidence>
<protein>
    <recommendedName>
        <fullName evidence="2">DUF7888 domain-containing protein</fullName>
    </recommendedName>
</protein>
<dbReference type="Pfam" id="PF25411">
    <property type="entry name" value="DUF7888"/>
    <property type="match status" value="1"/>
</dbReference>
<dbReference type="EMBL" id="DF238776">
    <property type="protein sequence ID" value="GAC93406.1"/>
    <property type="molecule type" value="Genomic_DNA"/>
</dbReference>
<name>R9NXS9_PSEHS</name>
<gene>
    <name evidence="3" type="ORF">PHSY_000971</name>
</gene>
<proteinExistence type="predicted"/>
<dbReference type="OrthoDB" id="3478218at2759"/>
<sequence>MMMSGEASLDGERERTERTAAKERETQSEKRDEQGRVPDERARRHQVSRRDGAADDGRADCTQNMVSDFWSNGKPPGATAVVCYKHGYRYKVSDFSVLHYRFFASRTCHSYADFFGPNNIPYDCFYLIGANTFEPRDDAGYDNLAIMKDDSKCTWADRKLTCLA</sequence>
<accession>R9NXS9</accession>
<dbReference type="AlphaFoldDB" id="R9NXS9"/>
<feature type="domain" description="DUF7888" evidence="2">
    <location>
        <begin position="55"/>
        <end position="162"/>
    </location>
</feature>